<dbReference type="Proteomes" id="UP000597507">
    <property type="component" value="Unassembled WGS sequence"/>
</dbReference>
<gene>
    <name evidence="3" type="ORF">GCM10010964_06500</name>
</gene>
<keyword evidence="4" id="KW-1185">Reference proteome</keyword>
<dbReference type="AlphaFoldDB" id="A0A8J3EB99"/>
<feature type="region of interest" description="Disordered" evidence="1">
    <location>
        <begin position="79"/>
        <end position="108"/>
    </location>
</feature>
<comment type="caution">
    <text evidence="3">The sequence shown here is derived from an EMBL/GenBank/DDBJ whole genome shotgun (WGS) entry which is preliminary data.</text>
</comment>
<feature type="compositionally biased region" description="Pro residues" evidence="1">
    <location>
        <begin position="94"/>
        <end position="106"/>
    </location>
</feature>
<evidence type="ECO:0000256" key="2">
    <source>
        <dbReference type="SAM" id="Phobius"/>
    </source>
</evidence>
<evidence type="ECO:0000256" key="1">
    <source>
        <dbReference type="SAM" id="MobiDB-lite"/>
    </source>
</evidence>
<organism evidence="3 4">
    <name type="scientific">Caldovatus sediminis</name>
    <dbReference type="NCBI Taxonomy" id="2041189"/>
    <lineage>
        <taxon>Bacteria</taxon>
        <taxon>Pseudomonadati</taxon>
        <taxon>Pseudomonadota</taxon>
        <taxon>Alphaproteobacteria</taxon>
        <taxon>Acetobacterales</taxon>
        <taxon>Roseomonadaceae</taxon>
        <taxon>Caldovatus</taxon>
    </lineage>
</organism>
<dbReference type="EMBL" id="BMKS01000002">
    <property type="protein sequence ID" value="GGG20994.1"/>
    <property type="molecule type" value="Genomic_DNA"/>
</dbReference>
<sequence>MATDPDATVRLNGAAASGPNARRPRSPLVTPAPAGARGGLPGAGEARGGMARLVAAAAAAGLAVGAAALWFGWRDPAPAVSPTEAPARAQGTPLPAPPEAGAPPALPRIAVLSPPPLPVPADPTAEPRPPLLDEAAILAHRAVAPTLLQLASNPRVFVLDFPDLASQGAALNRVAALIEKAGLPRDRLLTDVELVAAIARSRETPETWYYGHDYRGTDLARFFALAERDGIALNPLEAWVRAQLARALRFAPEGGEIALISVAAPGPRLTEAMRAAILRHEIGHGHYFTLPAYAAHVRRVWREAFTEAERAAFRRFLGAEGYDTSDEDLMMNEAQAYLIHTPDPQFFSAAHLGLPDAQVERMRELMRAGAPLPR</sequence>
<proteinExistence type="predicted"/>
<name>A0A8J3EB99_9PROT</name>
<reference evidence="3 4" key="1">
    <citation type="journal article" date="2014" name="Int. J. Syst. Evol. Microbiol.">
        <title>Complete genome sequence of Corynebacterium casei LMG S-19264T (=DSM 44701T), isolated from a smear-ripened cheese.</title>
        <authorList>
            <consortium name="US DOE Joint Genome Institute (JGI-PGF)"/>
            <person name="Walter F."/>
            <person name="Albersmeier A."/>
            <person name="Kalinowski J."/>
            <person name="Ruckert C."/>
        </authorList>
    </citation>
    <scope>NUCLEOTIDE SEQUENCE [LARGE SCALE GENOMIC DNA]</scope>
    <source>
        <strain evidence="3 4">CGMCC 1.16330</strain>
    </source>
</reference>
<keyword evidence="2" id="KW-1133">Transmembrane helix</keyword>
<feature type="region of interest" description="Disordered" evidence="1">
    <location>
        <begin position="1"/>
        <end position="41"/>
    </location>
</feature>
<protein>
    <submittedName>
        <fullName evidence="3">Uncharacterized protein</fullName>
    </submittedName>
</protein>
<keyword evidence="2" id="KW-0472">Membrane</keyword>
<evidence type="ECO:0000313" key="4">
    <source>
        <dbReference type="Proteomes" id="UP000597507"/>
    </source>
</evidence>
<evidence type="ECO:0000313" key="3">
    <source>
        <dbReference type="EMBL" id="GGG20994.1"/>
    </source>
</evidence>
<accession>A0A8J3EB99</accession>
<keyword evidence="2" id="KW-0812">Transmembrane</keyword>
<feature type="transmembrane region" description="Helical" evidence="2">
    <location>
        <begin position="53"/>
        <end position="73"/>
    </location>
</feature>